<dbReference type="RefSeq" id="WP_173151294.1">
    <property type="nucleotide sequence ID" value="NZ_BAAALX010000009.1"/>
</dbReference>
<dbReference type="EMBL" id="BAAALX010000009">
    <property type="protein sequence ID" value="GAA1513608.1"/>
    <property type="molecule type" value="Genomic_DNA"/>
</dbReference>
<evidence type="ECO:0000313" key="2">
    <source>
        <dbReference type="EMBL" id="GAA1513608.1"/>
    </source>
</evidence>
<sequence length="72" mass="8071">MSTHTRAEVRRFPREVYLRRRLLTIYLPMIVIGMAGYFYSYSITLTANGLSALTMLWVIGGVGIAAKDGSRS</sequence>
<dbReference type="Proteomes" id="UP001500177">
    <property type="component" value="Unassembled WGS sequence"/>
</dbReference>
<evidence type="ECO:0008006" key="4">
    <source>
        <dbReference type="Google" id="ProtNLM"/>
    </source>
</evidence>
<comment type="caution">
    <text evidence="2">The sequence shown here is derived from an EMBL/GenBank/DDBJ whole genome shotgun (WGS) entry which is preliminary data.</text>
</comment>
<gene>
    <name evidence="2" type="ORF">GCM10009690_15670</name>
</gene>
<keyword evidence="3" id="KW-1185">Reference proteome</keyword>
<evidence type="ECO:0000313" key="3">
    <source>
        <dbReference type="Proteomes" id="UP001500177"/>
    </source>
</evidence>
<reference evidence="2 3" key="1">
    <citation type="journal article" date="2019" name="Int. J. Syst. Evol. Microbiol.">
        <title>The Global Catalogue of Microorganisms (GCM) 10K type strain sequencing project: providing services to taxonomists for standard genome sequencing and annotation.</title>
        <authorList>
            <consortium name="The Broad Institute Genomics Platform"/>
            <consortium name="The Broad Institute Genome Sequencing Center for Infectious Disease"/>
            <person name="Wu L."/>
            <person name="Ma J."/>
        </authorList>
    </citation>
    <scope>NUCLEOTIDE SEQUENCE [LARGE SCALE GENOMIC DNA]</scope>
    <source>
        <strain evidence="2 3">JCM 13318</strain>
    </source>
</reference>
<keyword evidence="1" id="KW-0472">Membrane</keyword>
<keyword evidence="1" id="KW-0812">Transmembrane</keyword>
<keyword evidence="1" id="KW-1133">Transmembrane helix</keyword>
<name>A0ABN2A8F0_9MICO</name>
<proteinExistence type="predicted"/>
<accession>A0ABN2A8F0</accession>
<organism evidence="2 3">
    <name type="scientific">Brevibacterium permense</name>
    <dbReference type="NCBI Taxonomy" id="234834"/>
    <lineage>
        <taxon>Bacteria</taxon>
        <taxon>Bacillati</taxon>
        <taxon>Actinomycetota</taxon>
        <taxon>Actinomycetes</taxon>
        <taxon>Micrococcales</taxon>
        <taxon>Brevibacteriaceae</taxon>
        <taxon>Brevibacterium</taxon>
    </lineage>
</organism>
<feature type="transmembrane region" description="Helical" evidence="1">
    <location>
        <begin position="45"/>
        <end position="66"/>
    </location>
</feature>
<feature type="transmembrane region" description="Helical" evidence="1">
    <location>
        <begin position="21"/>
        <end position="39"/>
    </location>
</feature>
<evidence type="ECO:0000256" key="1">
    <source>
        <dbReference type="SAM" id="Phobius"/>
    </source>
</evidence>
<protein>
    <recommendedName>
        <fullName evidence="4">Protoheme IX farnesyltransferase</fullName>
    </recommendedName>
</protein>